<keyword evidence="1" id="KW-1133">Transmembrane helix</keyword>
<accession>A0A7L4YPE9</accession>
<protein>
    <submittedName>
        <fullName evidence="2">Metalloprotease</fullName>
    </submittedName>
</protein>
<evidence type="ECO:0000313" key="2">
    <source>
        <dbReference type="EMBL" id="QHC00990.1"/>
    </source>
</evidence>
<feature type="transmembrane region" description="Helical" evidence="1">
    <location>
        <begin position="41"/>
        <end position="61"/>
    </location>
</feature>
<keyword evidence="1" id="KW-0472">Membrane</keyword>
<name>A0A7L4YPE9_9ACTN</name>
<keyword evidence="3" id="KW-1185">Reference proteome</keyword>
<dbReference type="Proteomes" id="UP000463857">
    <property type="component" value="Chromosome"/>
</dbReference>
<feature type="transmembrane region" description="Helical" evidence="1">
    <location>
        <begin position="9"/>
        <end position="29"/>
    </location>
</feature>
<proteinExistence type="predicted"/>
<evidence type="ECO:0000256" key="1">
    <source>
        <dbReference type="SAM" id="Phobius"/>
    </source>
</evidence>
<dbReference type="GO" id="GO:0008237">
    <property type="term" value="F:metallopeptidase activity"/>
    <property type="evidence" value="ECO:0007669"/>
    <property type="project" value="UniProtKB-KW"/>
</dbReference>
<keyword evidence="2" id="KW-0645">Protease</keyword>
<gene>
    <name evidence="2" type="ORF">EK0264_12300</name>
</gene>
<keyword evidence="2" id="KW-0482">Metalloprotease</keyword>
<dbReference type="InParanoid" id="A0A7L4YPE9"/>
<sequence length="132" mass="15191">MSRILTPRWLAWHTFVLLAFAGCVWGFVWQAGKAQAAGGQWYNYIYAVQWPLFALMGLWGWGRSIWLEFHPPGYDRPALLHDDPDPGRVIHDIRPRAITASPHYDEYADDASDPELDAYNAHLRALNEKAQR</sequence>
<evidence type="ECO:0000313" key="3">
    <source>
        <dbReference type="Proteomes" id="UP000463857"/>
    </source>
</evidence>
<dbReference type="KEGG" id="eke:EK0264_12300"/>
<dbReference type="PROSITE" id="PS51257">
    <property type="entry name" value="PROKAR_LIPOPROTEIN"/>
    <property type="match status" value="1"/>
</dbReference>
<dbReference type="RefSeq" id="WP_159546019.1">
    <property type="nucleotide sequence ID" value="NZ_CP047156.1"/>
</dbReference>
<reference evidence="2 3" key="1">
    <citation type="journal article" date="2018" name="Int. J. Syst. Evol. Microbiol.">
        <title>Epidermidibacterium keratini gen. nov., sp. nov., a member of the family Sporichthyaceae, isolated from keratin epidermis.</title>
        <authorList>
            <person name="Lee D.G."/>
            <person name="Trujillo M.E."/>
            <person name="Kang S."/>
            <person name="Nam J.J."/>
            <person name="Kim Y.J."/>
        </authorList>
    </citation>
    <scope>NUCLEOTIDE SEQUENCE [LARGE SCALE GENOMIC DNA]</scope>
    <source>
        <strain evidence="2 3">EPI-7</strain>
    </source>
</reference>
<dbReference type="AlphaFoldDB" id="A0A7L4YPE9"/>
<organism evidence="2 3">
    <name type="scientific">Epidermidibacterium keratini</name>
    <dbReference type="NCBI Taxonomy" id="1891644"/>
    <lineage>
        <taxon>Bacteria</taxon>
        <taxon>Bacillati</taxon>
        <taxon>Actinomycetota</taxon>
        <taxon>Actinomycetes</taxon>
        <taxon>Sporichthyales</taxon>
        <taxon>Sporichthyaceae</taxon>
        <taxon>Epidermidibacterium</taxon>
    </lineage>
</organism>
<keyword evidence="1" id="KW-0812">Transmembrane</keyword>
<dbReference type="GO" id="GO:0006508">
    <property type="term" value="P:proteolysis"/>
    <property type="evidence" value="ECO:0007669"/>
    <property type="project" value="UniProtKB-KW"/>
</dbReference>
<dbReference type="OrthoDB" id="9807214at2"/>
<dbReference type="EMBL" id="CP047156">
    <property type="protein sequence ID" value="QHC00990.1"/>
    <property type="molecule type" value="Genomic_DNA"/>
</dbReference>
<keyword evidence="2" id="KW-0378">Hydrolase</keyword>